<reference evidence="3" key="1">
    <citation type="journal article" date="2019" name="Int. J. Syst. Evol. Microbiol.">
        <title>The Global Catalogue of Microorganisms (GCM) 10K type strain sequencing project: providing services to taxonomists for standard genome sequencing and annotation.</title>
        <authorList>
            <consortium name="The Broad Institute Genomics Platform"/>
            <consortium name="The Broad Institute Genome Sequencing Center for Infectious Disease"/>
            <person name="Wu L."/>
            <person name="Ma J."/>
        </authorList>
    </citation>
    <scope>NUCLEOTIDE SEQUENCE [LARGE SCALE GENOMIC DNA]</scope>
    <source>
        <strain evidence="3">KCTC 22437</strain>
    </source>
</reference>
<evidence type="ECO:0000313" key="3">
    <source>
        <dbReference type="Proteomes" id="UP001597557"/>
    </source>
</evidence>
<dbReference type="PROSITE" id="PS51257">
    <property type="entry name" value="PROKAR_LIPOPROTEIN"/>
    <property type="match status" value="1"/>
</dbReference>
<evidence type="ECO:0000313" key="2">
    <source>
        <dbReference type="EMBL" id="MFD2871043.1"/>
    </source>
</evidence>
<protein>
    <recommendedName>
        <fullName evidence="4">Lipoprotein</fullName>
    </recommendedName>
</protein>
<evidence type="ECO:0000256" key="1">
    <source>
        <dbReference type="SAM" id="Phobius"/>
    </source>
</evidence>
<keyword evidence="3" id="KW-1185">Reference proteome</keyword>
<accession>A0ABW5Y6R4</accession>
<comment type="caution">
    <text evidence="2">The sequence shown here is derived from an EMBL/GenBank/DDBJ whole genome shotgun (WGS) entry which is preliminary data.</text>
</comment>
<name>A0ABW5Y6R4_9SPHI</name>
<organism evidence="2 3">
    <name type="scientific">Mucilaginibacter ximonensis</name>
    <dbReference type="NCBI Taxonomy" id="538021"/>
    <lineage>
        <taxon>Bacteria</taxon>
        <taxon>Pseudomonadati</taxon>
        <taxon>Bacteroidota</taxon>
        <taxon>Sphingobacteriia</taxon>
        <taxon>Sphingobacteriales</taxon>
        <taxon>Sphingobacteriaceae</taxon>
        <taxon>Mucilaginibacter</taxon>
    </lineage>
</organism>
<sequence>MTAKSSRYFIYIIVFGVVIISACHSSKKVYLSDCDASIAFKKISYAHLLDSLNYYDKKYIDVEGRYEEGKEESALFNDSLYVHKPNDALWVNFSQDCPLYLAGTRTGFFQVDGGGSAHISNKKIRIRGKLDLNNHGAHKLYKGCIDHVSFIEL</sequence>
<proteinExistence type="predicted"/>
<gene>
    <name evidence="2" type="ORF">ACFS5N_01105</name>
</gene>
<dbReference type="EMBL" id="JBHUPD010000001">
    <property type="protein sequence ID" value="MFD2871043.1"/>
    <property type="molecule type" value="Genomic_DNA"/>
</dbReference>
<feature type="transmembrane region" description="Helical" evidence="1">
    <location>
        <begin position="6"/>
        <end position="23"/>
    </location>
</feature>
<dbReference type="RefSeq" id="WP_377181332.1">
    <property type="nucleotide sequence ID" value="NZ_JBHUPD010000001.1"/>
</dbReference>
<keyword evidence="1" id="KW-1133">Transmembrane helix</keyword>
<keyword evidence="1" id="KW-0472">Membrane</keyword>
<keyword evidence="1" id="KW-0812">Transmembrane</keyword>
<evidence type="ECO:0008006" key="4">
    <source>
        <dbReference type="Google" id="ProtNLM"/>
    </source>
</evidence>
<dbReference type="Proteomes" id="UP001597557">
    <property type="component" value="Unassembled WGS sequence"/>
</dbReference>